<dbReference type="RefSeq" id="WP_163953305.1">
    <property type="nucleotide sequence ID" value="NZ_JAAFZH010000012.1"/>
</dbReference>
<protein>
    <submittedName>
        <fullName evidence="1">Uncharacterized protein</fullName>
    </submittedName>
</protein>
<accession>A0A6L9LLI4</accession>
<reference evidence="1 2" key="1">
    <citation type="submission" date="2020-02" db="EMBL/GenBank/DDBJ databases">
        <title>Draft genome sequence of two Spirosoma agri KCTC 52727 and Spirosoma terrae KCTC 52035.</title>
        <authorList>
            <person name="Rojas J."/>
            <person name="Ambika Manirajan B."/>
            <person name="Suarez C."/>
            <person name="Ratering S."/>
            <person name="Schnell S."/>
        </authorList>
    </citation>
    <scope>NUCLEOTIDE SEQUENCE [LARGE SCALE GENOMIC DNA]</scope>
    <source>
        <strain evidence="1 2">KCTC 52035</strain>
    </source>
</reference>
<comment type="caution">
    <text evidence="1">The sequence shown here is derived from an EMBL/GenBank/DDBJ whole genome shotgun (WGS) entry which is preliminary data.</text>
</comment>
<gene>
    <name evidence="1" type="ORF">GK108_22385</name>
</gene>
<evidence type="ECO:0000313" key="2">
    <source>
        <dbReference type="Proteomes" id="UP000474175"/>
    </source>
</evidence>
<evidence type="ECO:0000313" key="1">
    <source>
        <dbReference type="EMBL" id="NDU97649.1"/>
    </source>
</evidence>
<dbReference type="Proteomes" id="UP000474175">
    <property type="component" value="Unassembled WGS sequence"/>
</dbReference>
<organism evidence="1 2">
    <name type="scientific">Spirosoma terrae</name>
    <dbReference type="NCBI Taxonomy" id="1968276"/>
    <lineage>
        <taxon>Bacteria</taxon>
        <taxon>Pseudomonadati</taxon>
        <taxon>Bacteroidota</taxon>
        <taxon>Cytophagia</taxon>
        <taxon>Cytophagales</taxon>
        <taxon>Cytophagaceae</taxon>
        <taxon>Spirosoma</taxon>
    </lineage>
</organism>
<keyword evidence="2" id="KW-1185">Reference proteome</keyword>
<sequence length="165" mass="18156">MKTKQISSFGVVLMAVIMATIGALSQTSFASHQLDNFSPIDHPAFSSNPLLLNNRPLDYSLFSITSKGVLSVVAGQPGSAEAVKIPFRAYLKRNGMILMNGAIDSGKSVHELDISRILANAEVGDFLVIEPVRQEDWVARRSIRLMNSAFYFNLFSFLKKDKEGC</sequence>
<name>A0A6L9LLI4_9BACT</name>
<dbReference type="AlphaFoldDB" id="A0A6L9LLI4"/>
<dbReference type="EMBL" id="JAAFZH010000012">
    <property type="protein sequence ID" value="NDU97649.1"/>
    <property type="molecule type" value="Genomic_DNA"/>
</dbReference>
<proteinExistence type="predicted"/>